<name>A0A2G5UJC1_9PELO</name>
<gene>
    <name evidence="2" type="primary">Cnig_chr_III.g11272</name>
    <name evidence="2" type="ORF">B9Z55_011272</name>
</gene>
<evidence type="ECO:0000313" key="2">
    <source>
        <dbReference type="EMBL" id="PIC39652.1"/>
    </source>
</evidence>
<keyword evidence="3" id="KW-1185">Reference proteome</keyword>
<dbReference type="PANTHER" id="PTHR22899:SF0">
    <property type="entry name" value="F-BOX ASSOCIATED DOMAIN-CONTAINING PROTEIN-RELATED"/>
    <property type="match status" value="1"/>
</dbReference>
<dbReference type="EMBL" id="PDUG01000003">
    <property type="protein sequence ID" value="PIC39652.1"/>
    <property type="molecule type" value="Genomic_DNA"/>
</dbReference>
<dbReference type="InterPro" id="IPR001810">
    <property type="entry name" value="F-box_dom"/>
</dbReference>
<organism evidence="2 3">
    <name type="scientific">Caenorhabditis nigoni</name>
    <dbReference type="NCBI Taxonomy" id="1611254"/>
    <lineage>
        <taxon>Eukaryota</taxon>
        <taxon>Metazoa</taxon>
        <taxon>Ecdysozoa</taxon>
        <taxon>Nematoda</taxon>
        <taxon>Chromadorea</taxon>
        <taxon>Rhabditida</taxon>
        <taxon>Rhabditina</taxon>
        <taxon>Rhabditomorpha</taxon>
        <taxon>Rhabditoidea</taxon>
        <taxon>Rhabditidae</taxon>
        <taxon>Peloderinae</taxon>
        <taxon>Caenorhabditis</taxon>
    </lineage>
</organism>
<dbReference type="InterPro" id="IPR012885">
    <property type="entry name" value="F-box_Sdz-33"/>
</dbReference>
<dbReference type="InterPro" id="IPR053222">
    <property type="entry name" value="Zygotic_Embryogenesis-Asso"/>
</dbReference>
<protein>
    <recommendedName>
        <fullName evidence="1">F-box domain-containing protein</fullName>
    </recommendedName>
</protein>
<sequence length="329" mass="37850">MTGHRFPFHHLPDDLYSKVLEIMDHYDIILYSFVSKKAYSMAKTLRLPISSVKILMTANPEIILQIGVTSISFRLIMRTDRIPMASLDYLPVRVRVVKGGVQREIAQLIISNQGMTIGEWIKHLCSISDKDTLYEARFYTGIIKCDIQSHPNTFPKLRIIYISCPRGAIHEDDILTAHNVLRAFLPDAQNVTLHDVPLPKDLSFQHIGMANLKVLKIDPPSILVFDDLSTWNVENCTIHLNQMPLRELNRFFKLWMKGSNPRLKKLRVSVWDTEIIPDCNVLLKGLKAKAEYVYEESKKYTIKNCRRIRAEIKIDTSDDSADFVLTVLN</sequence>
<dbReference type="Proteomes" id="UP000230233">
    <property type="component" value="Chromosome III"/>
</dbReference>
<dbReference type="Pfam" id="PF07735">
    <property type="entry name" value="FBA_2"/>
    <property type="match status" value="1"/>
</dbReference>
<evidence type="ECO:0000259" key="1">
    <source>
        <dbReference type="PROSITE" id="PS50181"/>
    </source>
</evidence>
<dbReference type="Pfam" id="PF00646">
    <property type="entry name" value="F-box"/>
    <property type="match status" value="1"/>
</dbReference>
<feature type="domain" description="F-box" evidence="1">
    <location>
        <begin position="5"/>
        <end position="52"/>
    </location>
</feature>
<dbReference type="STRING" id="1611254.A0A2G5UJC1"/>
<comment type="caution">
    <text evidence="2">The sequence shown here is derived from an EMBL/GenBank/DDBJ whole genome shotgun (WGS) entry which is preliminary data.</text>
</comment>
<dbReference type="PANTHER" id="PTHR22899">
    <property type="entry name" value="CYCLIN-RELATED F-BOX FAMILY"/>
    <property type="match status" value="1"/>
</dbReference>
<accession>A0A2G5UJC1</accession>
<proteinExistence type="predicted"/>
<reference evidence="3" key="1">
    <citation type="submission" date="2017-10" db="EMBL/GenBank/DDBJ databases">
        <title>Rapid genome shrinkage in a self-fertile nematode reveals novel sperm competition proteins.</title>
        <authorList>
            <person name="Yin D."/>
            <person name="Schwarz E.M."/>
            <person name="Thomas C.G."/>
            <person name="Felde R.L."/>
            <person name="Korf I.F."/>
            <person name="Cutter A.D."/>
            <person name="Schartner C.M."/>
            <person name="Ralston E.J."/>
            <person name="Meyer B.J."/>
            <person name="Haag E.S."/>
        </authorList>
    </citation>
    <scope>NUCLEOTIDE SEQUENCE [LARGE SCALE GENOMIC DNA]</scope>
    <source>
        <strain evidence="3">JU1422</strain>
    </source>
</reference>
<dbReference type="PROSITE" id="PS50181">
    <property type="entry name" value="FBOX"/>
    <property type="match status" value="1"/>
</dbReference>
<evidence type="ECO:0000313" key="3">
    <source>
        <dbReference type="Proteomes" id="UP000230233"/>
    </source>
</evidence>
<dbReference type="AlphaFoldDB" id="A0A2G5UJC1"/>